<proteinExistence type="predicted"/>
<gene>
    <name evidence="2" type="ORF">LNINA_LOCUS7802</name>
</gene>
<reference evidence="2 3" key="1">
    <citation type="submission" date="2023-11" db="EMBL/GenBank/DDBJ databases">
        <authorList>
            <person name="Okamura Y."/>
        </authorList>
    </citation>
    <scope>NUCLEOTIDE SEQUENCE [LARGE SCALE GENOMIC DNA]</scope>
</reference>
<dbReference type="AlphaFoldDB" id="A0AAV1JGG3"/>
<protein>
    <submittedName>
        <fullName evidence="2">Uncharacterized protein</fullName>
    </submittedName>
</protein>
<dbReference type="Proteomes" id="UP001497472">
    <property type="component" value="Unassembled WGS sequence"/>
</dbReference>
<comment type="caution">
    <text evidence="2">The sequence shown here is derived from an EMBL/GenBank/DDBJ whole genome shotgun (WGS) entry which is preliminary data.</text>
</comment>
<feature type="region of interest" description="Disordered" evidence="1">
    <location>
        <begin position="1"/>
        <end position="49"/>
    </location>
</feature>
<name>A0AAV1JGG3_9NEOP</name>
<keyword evidence="3" id="KW-1185">Reference proteome</keyword>
<evidence type="ECO:0000256" key="1">
    <source>
        <dbReference type="SAM" id="MobiDB-lite"/>
    </source>
</evidence>
<organism evidence="2 3">
    <name type="scientific">Leptosia nina</name>
    <dbReference type="NCBI Taxonomy" id="320188"/>
    <lineage>
        <taxon>Eukaryota</taxon>
        <taxon>Metazoa</taxon>
        <taxon>Ecdysozoa</taxon>
        <taxon>Arthropoda</taxon>
        <taxon>Hexapoda</taxon>
        <taxon>Insecta</taxon>
        <taxon>Pterygota</taxon>
        <taxon>Neoptera</taxon>
        <taxon>Endopterygota</taxon>
        <taxon>Lepidoptera</taxon>
        <taxon>Glossata</taxon>
        <taxon>Ditrysia</taxon>
        <taxon>Papilionoidea</taxon>
        <taxon>Pieridae</taxon>
        <taxon>Pierinae</taxon>
        <taxon>Leptosia</taxon>
    </lineage>
</organism>
<evidence type="ECO:0000313" key="3">
    <source>
        <dbReference type="Proteomes" id="UP001497472"/>
    </source>
</evidence>
<dbReference type="EMBL" id="CAVLEF010000010">
    <property type="protein sequence ID" value="CAK1548413.1"/>
    <property type="molecule type" value="Genomic_DNA"/>
</dbReference>
<evidence type="ECO:0000313" key="2">
    <source>
        <dbReference type="EMBL" id="CAK1548413.1"/>
    </source>
</evidence>
<sequence length="87" mass="9145">MQFLRGQCSQGMKGVAEEGKVARGGVVHPARSGSQSPAYRNPPPPPRVAATTRLALDKETPLTPSTGSTDKALLAIYRTTASIKIPT</sequence>
<accession>A0AAV1JGG3</accession>